<name>A0A1P8BJN7_9CLOS</name>
<evidence type="ECO:0000256" key="2">
    <source>
        <dbReference type="ARBA" id="ARBA00022561"/>
    </source>
</evidence>
<proteinExistence type="predicted"/>
<sequence length="500" mass="56199">MTTALVAPIVGDKGEFLSLLRNLPNDASLDSWLPNAGRMNDDFFRVGEAYRLQNLSIGYTINVSVSIKSIPKETMGVLRVIIEPRDGDILIHTIRFYRDKNLIEQVYTQRKGGVSSVLKSRPVDSSIVNFHSERYEKLTSMVNKQTRLMEVFTNNSSLGTSQIKVPIDSLITVVVSLESKKVSCETLFELIPTEVSSIIRFDGTVDYKEINRERKYIFPYKTFRDSKYREFLTEAIAARNEIAATQPETEAKPVHTTANVTYVTPPEGVAITNAAPLDVKPIDEVATLLSTIENVTDLPIGRSKLNVSELDVIELTGYYNPSVMDVDDVRYVNTKLLDHFSRLYGKNESSNRALAIGMIQGALTWSTSANLKDGENRKVDVSLNGKKYTADFNELRQIIRSSVPPSKYENPVRQYMRWFSTTTISLIKSGVVVPNYHVMARHGVTSQFIPYGFDYCILLPSYNRRDDKVAAALARAQAVALANKRRAGKTLYNFSELEKS</sequence>
<accession>A0A1P8BJN7</accession>
<evidence type="ECO:0000256" key="1">
    <source>
        <dbReference type="ARBA" id="ARBA00004328"/>
    </source>
</evidence>
<comment type="subcellular location">
    <subcellularLocation>
        <location evidence="1">Virion</location>
    </subcellularLocation>
</comment>
<dbReference type="EMBL" id="KU674796">
    <property type="protein sequence ID" value="ANP22143.1"/>
    <property type="molecule type" value="Genomic_RNA"/>
</dbReference>
<reference evidence="4" key="1">
    <citation type="submission" date="2016-02" db="EMBL/GenBank/DDBJ databases">
        <title>Sequence analysis of Grapevine leafroll-associated virus 1 isolates from Washington vineyards.</title>
        <authorList>
            <person name="Donda B.P."/>
            <person name="Jarugula S."/>
            <person name="Naidu R.A."/>
        </authorList>
    </citation>
    <scope>NUCLEOTIDE SEQUENCE</scope>
    <source>
        <strain evidence="4">WA-CH</strain>
    </source>
</reference>
<organism evidence="4">
    <name type="scientific">Grapevine leafroll-associated virus 1</name>
    <dbReference type="NCBI Taxonomy" id="47985"/>
    <lineage>
        <taxon>Viruses</taxon>
        <taxon>Riboviria</taxon>
        <taxon>Orthornavirae</taxon>
        <taxon>Kitrinoviricota</taxon>
        <taxon>Alsuviricetes</taxon>
        <taxon>Martellivirales</taxon>
        <taxon>Closteroviridae</taxon>
        <taxon>Ampelovirus</taxon>
        <taxon>Ampelovirus univitis</taxon>
    </lineage>
</organism>
<evidence type="ECO:0000256" key="3">
    <source>
        <dbReference type="ARBA" id="ARBA00022844"/>
    </source>
</evidence>
<dbReference type="InterPro" id="IPR002679">
    <property type="entry name" value="Closter_coat"/>
</dbReference>
<dbReference type="Pfam" id="PF01785">
    <property type="entry name" value="Closter_coat"/>
    <property type="match status" value="1"/>
</dbReference>
<keyword evidence="3" id="KW-0946">Virion</keyword>
<protein>
    <submittedName>
        <fullName evidence="4">Coat protein duplicate 1</fullName>
    </submittedName>
</protein>
<keyword evidence="2 4" id="KW-0167">Capsid protein</keyword>
<dbReference type="GO" id="GO:0019028">
    <property type="term" value="C:viral capsid"/>
    <property type="evidence" value="ECO:0007669"/>
    <property type="project" value="UniProtKB-KW"/>
</dbReference>
<gene>
    <name evidence="4" type="primary">ORF6</name>
</gene>
<evidence type="ECO:0000313" key="4">
    <source>
        <dbReference type="EMBL" id="ANP22143.1"/>
    </source>
</evidence>